<keyword evidence="1" id="KW-1133">Transmembrane helix</keyword>
<name>A0AAD4C7F1_BOLED</name>
<dbReference type="Pfam" id="PF20151">
    <property type="entry name" value="DUF6533"/>
    <property type="match status" value="1"/>
</dbReference>
<proteinExistence type="predicted"/>
<sequence length="295" mass="33425">MPVEYASEDIPINLSRLQFSKFLNVAAVAVFAFDYCLTFSSEVQYVWGTKWEVSRMVFTLSRYLPFISSSLTCYDALVNDRCGGFVLALDAVYCASVIFAEGILILRTYAIWGRSKRILFLLLFLAAAFIAGAEVTSLKFKIVLPGDSTSSYQFYPSMCAYRSSRNAAFQYAFLVAYEIILQSMSSWRKFRTYRALRSRTLNTLYWDGIMYMWWIIVLSGGNMTVMAAAPIPYIPALDTAQVAIHSVLASRIFFNLRECDQQIYSYTNEFSLDTLRYRAGSTVGATTHAEVVHVT</sequence>
<evidence type="ECO:0000259" key="2">
    <source>
        <dbReference type="Pfam" id="PF20151"/>
    </source>
</evidence>
<comment type="caution">
    <text evidence="3">The sequence shown here is derived from an EMBL/GenBank/DDBJ whole genome shotgun (WGS) entry which is preliminary data.</text>
</comment>
<feature type="domain" description="DUF6533" evidence="2">
    <location>
        <begin position="23"/>
        <end position="67"/>
    </location>
</feature>
<dbReference type="InterPro" id="IPR045340">
    <property type="entry name" value="DUF6533"/>
</dbReference>
<organism evidence="3 4">
    <name type="scientific">Boletus edulis BED1</name>
    <dbReference type="NCBI Taxonomy" id="1328754"/>
    <lineage>
        <taxon>Eukaryota</taxon>
        <taxon>Fungi</taxon>
        <taxon>Dikarya</taxon>
        <taxon>Basidiomycota</taxon>
        <taxon>Agaricomycotina</taxon>
        <taxon>Agaricomycetes</taxon>
        <taxon>Agaricomycetidae</taxon>
        <taxon>Boletales</taxon>
        <taxon>Boletineae</taxon>
        <taxon>Boletaceae</taxon>
        <taxon>Boletoideae</taxon>
        <taxon>Boletus</taxon>
    </lineage>
</organism>
<keyword evidence="1" id="KW-0812">Transmembrane</keyword>
<dbReference type="Proteomes" id="UP001194468">
    <property type="component" value="Unassembled WGS sequence"/>
</dbReference>
<protein>
    <recommendedName>
        <fullName evidence="2">DUF6533 domain-containing protein</fullName>
    </recommendedName>
</protein>
<accession>A0AAD4C7F1</accession>
<evidence type="ECO:0000313" key="4">
    <source>
        <dbReference type="Proteomes" id="UP001194468"/>
    </source>
</evidence>
<dbReference type="AlphaFoldDB" id="A0AAD4C7F1"/>
<feature type="transmembrane region" description="Helical" evidence="1">
    <location>
        <begin position="22"/>
        <end position="41"/>
    </location>
</feature>
<feature type="transmembrane region" description="Helical" evidence="1">
    <location>
        <begin position="118"/>
        <end position="138"/>
    </location>
</feature>
<reference evidence="3" key="2">
    <citation type="journal article" date="2020" name="Nat. Commun.">
        <title>Large-scale genome sequencing of mycorrhizal fungi provides insights into the early evolution of symbiotic traits.</title>
        <authorList>
            <person name="Miyauchi S."/>
            <person name="Kiss E."/>
            <person name="Kuo A."/>
            <person name="Drula E."/>
            <person name="Kohler A."/>
            <person name="Sanchez-Garcia M."/>
            <person name="Morin E."/>
            <person name="Andreopoulos B."/>
            <person name="Barry K.W."/>
            <person name="Bonito G."/>
            <person name="Buee M."/>
            <person name="Carver A."/>
            <person name="Chen C."/>
            <person name="Cichocki N."/>
            <person name="Clum A."/>
            <person name="Culley D."/>
            <person name="Crous P.W."/>
            <person name="Fauchery L."/>
            <person name="Girlanda M."/>
            <person name="Hayes R.D."/>
            <person name="Keri Z."/>
            <person name="LaButti K."/>
            <person name="Lipzen A."/>
            <person name="Lombard V."/>
            <person name="Magnuson J."/>
            <person name="Maillard F."/>
            <person name="Murat C."/>
            <person name="Nolan M."/>
            <person name="Ohm R.A."/>
            <person name="Pangilinan J."/>
            <person name="Pereira M.F."/>
            <person name="Perotto S."/>
            <person name="Peter M."/>
            <person name="Pfister S."/>
            <person name="Riley R."/>
            <person name="Sitrit Y."/>
            <person name="Stielow J.B."/>
            <person name="Szollosi G."/>
            <person name="Zifcakova L."/>
            <person name="Stursova M."/>
            <person name="Spatafora J.W."/>
            <person name="Tedersoo L."/>
            <person name="Vaario L.M."/>
            <person name="Yamada A."/>
            <person name="Yan M."/>
            <person name="Wang P."/>
            <person name="Xu J."/>
            <person name="Bruns T."/>
            <person name="Baldrian P."/>
            <person name="Vilgalys R."/>
            <person name="Dunand C."/>
            <person name="Henrissat B."/>
            <person name="Grigoriev I.V."/>
            <person name="Hibbett D."/>
            <person name="Nagy L.G."/>
            <person name="Martin F.M."/>
        </authorList>
    </citation>
    <scope>NUCLEOTIDE SEQUENCE</scope>
    <source>
        <strain evidence="3">BED1</strain>
    </source>
</reference>
<gene>
    <name evidence="3" type="ORF">L210DRAFT_3756519</name>
</gene>
<feature type="transmembrane region" description="Helical" evidence="1">
    <location>
        <begin position="85"/>
        <end position="106"/>
    </location>
</feature>
<evidence type="ECO:0000313" key="3">
    <source>
        <dbReference type="EMBL" id="KAF8451125.1"/>
    </source>
</evidence>
<feature type="transmembrane region" description="Helical" evidence="1">
    <location>
        <begin position="168"/>
        <end position="187"/>
    </location>
</feature>
<reference evidence="3" key="1">
    <citation type="submission" date="2019-10" db="EMBL/GenBank/DDBJ databases">
        <authorList>
            <consortium name="DOE Joint Genome Institute"/>
            <person name="Kuo A."/>
            <person name="Miyauchi S."/>
            <person name="Kiss E."/>
            <person name="Drula E."/>
            <person name="Kohler A."/>
            <person name="Sanchez-Garcia M."/>
            <person name="Andreopoulos B."/>
            <person name="Barry K.W."/>
            <person name="Bonito G."/>
            <person name="Buee M."/>
            <person name="Carver A."/>
            <person name="Chen C."/>
            <person name="Cichocki N."/>
            <person name="Clum A."/>
            <person name="Culley D."/>
            <person name="Crous P.W."/>
            <person name="Fauchery L."/>
            <person name="Girlanda M."/>
            <person name="Hayes R."/>
            <person name="Keri Z."/>
            <person name="LaButti K."/>
            <person name="Lipzen A."/>
            <person name="Lombard V."/>
            <person name="Magnuson J."/>
            <person name="Maillard F."/>
            <person name="Morin E."/>
            <person name="Murat C."/>
            <person name="Nolan M."/>
            <person name="Ohm R."/>
            <person name="Pangilinan J."/>
            <person name="Pereira M."/>
            <person name="Perotto S."/>
            <person name="Peter M."/>
            <person name="Riley R."/>
            <person name="Sitrit Y."/>
            <person name="Stielow B."/>
            <person name="Szollosi G."/>
            <person name="Zifcakova L."/>
            <person name="Stursova M."/>
            <person name="Spatafora J.W."/>
            <person name="Tedersoo L."/>
            <person name="Vaario L.-M."/>
            <person name="Yamada A."/>
            <person name="Yan M."/>
            <person name="Wang P."/>
            <person name="Xu J."/>
            <person name="Bruns T."/>
            <person name="Baldrian P."/>
            <person name="Vilgalys R."/>
            <person name="Henrissat B."/>
            <person name="Grigoriev I.V."/>
            <person name="Hibbett D."/>
            <person name="Nagy L.G."/>
            <person name="Martin F.M."/>
        </authorList>
    </citation>
    <scope>NUCLEOTIDE SEQUENCE</scope>
    <source>
        <strain evidence="3">BED1</strain>
    </source>
</reference>
<evidence type="ECO:0000256" key="1">
    <source>
        <dbReference type="SAM" id="Phobius"/>
    </source>
</evidence>
<dbReference type="EMBL" id="WHUW01000002">
    <property type="protein sequence ID" value="KAF8451125.1"/>
    <property type="molecule type" value="Genomic_DNA"/>
</dbReference>
<feature type="transmembrane region" description="Helical" evidence="1">
    <location>
        <begin position="208"/>
        <end position="229"/>
    </location>
</feature>
<keyword evidence="1" id="KW-0472">Membrane</keyword>
<keyword evidence="4" id="KW-1185">Reference proteome</keyword>